<evidence type="ECO:0000313" key="7">
    <source>
        <dbReference type="Proteomes" id="UP000515728"/>
    </source>
</evidence>
<dbReference type="InterPro" id="IPR048389">
    <property type="entry name" value="YciQ-like_C"/>
</dbReference>
<dbReference type="Gene3D" id="3.10.310.50">
    <property type="match status" value="1"/>
</dbReference>
<accession>A0A7G7MF26</accession>
<feature type="transmembrane region" description="Helical" evidence="2">
    <location>
        <begin position="343"/>
        <end position="366"/>
    </location>
</feature>
<evidence type="ECO:0000259" key="4">
    <source>
        <dbReference type="Pfam" id="PF04536"/>
    </source>
</evidence>
<evidence type="ECO:0000313" key="6">
    <source>
        <dbReference type="EMBL" id="QNG51387.1"/>
    </source>
</evidence>
<dbReference type="KEGG" id="ppel:H6H00_25110"/>
<feature type="region of interest" description="Disordered" evidence="1">
    <location>
        <begin position="486"/>
        <end position="506"/>
    </location>
</feature>
<feature type="domain" description="Predicted membrane protein YciQ-like C-terminal" evidence="5">
    <location>
        <begin position="224"/>
        <end position="442"/>
    </location>
</feature>
<feature type="transmembrane region" description="Helical" evidence="2">
    <location>
        <begin position="186"/>
        <end position="206"/>
    </location>
</feature>
<feature type="domain" description="TPM" evidence="4">
    <location>
        <begin position="33"/>
        <end position="163"/>
    </location>
</feature>
<keyword evidence="7" id="KW-1185">Reference proteome</keyword>
<dbReference type="AlphaFoldDB" id="A0A7G7MF26"/>
<sequence>MLTVLLAALVSCAPAAVAPGVEGFPALEPGVRVYDETGTSLTPGQASDLQGRLDALRGTGADAVVLVRALDASSDDTFDQVEALQQAWVARTGADRDTAVAILVNRNPDDPRDARAGVFVGRTYEDGNVPRDEQEAVVEDALIPPLRDGDVHGSLVAAVTRLSDSIRSGPPVSASEQWAAGAARSWLPAAAAVTALAALVAAYGLFRGRRTTDRAPGKPTTRRPGDLPPAVVGALVAGGAPASPTPAVLLDLATRGAVDIEPESDGGTFGSPTVRVRLRDEGLLRDDVERAVWAGLADRADGDLVDGAALAEVVGEPSAVRAAVRARLVAEGWLDEAARVPRAWIAAIAGLAWVLLLAGFLVGAIGEAPWPAWVALGGLAVAALVATVLAVAYPGLSVRGQDAALPWTAYRDGLRAAAEDEHADLDLDAVLPDAVALDLATALKSRMAAAAASGQVVRAFGASGDPARLTTFPWWIAFTTTTTPSGGGATVSGGGAGGGGGAAGST</sequence>
<dbReference type="Pfam" id="PF20990">
    <property type="entry name" value="DUF2207_C"/>
    <property type="match status" value="1"/>
</dbReference>
<dbReference type="InterPro" id="IPR007621">
    <property type="entry name" value="TPM_dom"/>
</dbReference>
<keyword evidence="2" id="KW-1133">Transmembrane helix</keyword>
<gene>
    <name evidence="6" type="ORF">H6H00_25110</name>
</gene>
<dbReference type="RefSeq" id="WP_185718142.1">
    <property type="nucleotide sequence ID" value="NZ_BAAAWI010000001.1"/>
</dbReference>
<feature type="signal peptide" evidence="3">
    <location>
        <begin position="1"/>
        <end position="18"/>
    </location>
</feature>
<name>A0A7G7MF26_9PSEU</name>
<evidence type="ECO:0000256" key="1">
    <source>
        <dbReference type="SAM" id="MobiDB-lite"/>
    </source>
</evidence>
<protein>
    <submittedName>
        <fullName evidence="6">DUF2207 domain-containing protein</fullName>
    </submittedName>
</protein>
<feature type="region of interest" description="Disordered" evidence="1">
    <location>
        <begin position="210"/>
        <end position="229"/>
    </location>
</feature>
<keyword evidence="2" id="KW-0812">Transmembrane</keyword>
<evidence type="ECO:0000256" key="2">
    <source>
        <dbReference type="SAM" id="Phobius"/>
    </source>
</evidence>
<dbReference type="EMBL" id="CP060131">
    <property type="protein sequence ID" value="QNG51387.1"/>
    <property type="molecule type" value="Genomic_DNA"/>
</dbReference>
<reference evidence="6 7" key="1">
    <citation type="submission" date="2020-08" db="EMBL/GenBank/DDBJ databases">
        <authorList>
            <person name="Mo P."/>
        </authorList>
    </citation>
    <scope>NUCLEOTIDE SEQUENCE [LARGE SCALE GENOMIC DNA]</scope>
    <source>
        <strain evidence="6 7">CGMCC 4.1532</strain>
    </source>
</reference>
<dbReference type="Pfam" id="PF04536">
    <property type="entry name" value="TPM_phosphatase"/>
    <property type="match status" value="1"/>
</dbReference>
<feature type="transmembrane region" description="Helical" evidence="2">
    <location>
        <begin position="372"/>
        <end position="393"/>
    </location>
</feature>
<proteinExistence type="predicted"/>
<keyword evidence="2" id="KW-0472">Membrane</keyword>
<feature type="chain" id="PRO_5038962754" evidence="3">
    <location>
        <begin position="19"/>
        <end position="506"/>
    </location>
</feature>
<dbReference type="Proteomes" id="UP000515728">
    <property type="component" value="Chromosome"/>
</dbReference>
<keyword evidence="3" id="KW-0732">Signal</keyword>
<organism evidence="6 7">
    <name type="scientific">Pseudonocardia petroleophila</name>
    <dbReference type="NCBI Taxonomy" id="37331"/>
    <lineage>
        <taxon>Bacteria</taxon>
        <taxon>Bacillati</taxon>
        <taxon>Actinomycetota</taxon>
        <taxon>Actinomycetes</taxon>
        <taxon>Pseudonocardiales</taxon>
        <taxon>Pseudonocardiaceae</taxon>
        <taxon>Pseudonocardia</taxon>
    </lineage>
</organism>
<evidence type="ECO:0000256" key="3">
    <source>
        <dbReference type="SAM" id="SignalP"/>
    </source>
</evidence>
<evidence type="ECO:0000259" key="5">
    <source>
        <dbReference type="Pfam" id="PF20990"/>
    </source>
</evidence>